<evidence type="ECO:0000256" key="2">
    <source>
        <dbReference type="ARBA" id="ARBA00022729"/>
    </source>
</evidence>
<dbReference type="InterPro" id="IPR052037">
    <property type="entry name" value="LPS_export_LptA"/>
</dbReference>
<keyword evidence="7" id="KW-1185">Reference proteome</keyword>
<dbReference type="NCBIfam" id="TIGR03002">
    <property type="entry name" value="outer_YhbN_LptA"/>
    <property type="match status" value="1"/>
</dbReference>
<feature type="domain" description="Organic solvent tolerance-like N-terminal" evidence="5">
    <location>
        <begin position="42"/>
        <end position="150"/>
    </location>
</feature>
<dbReference type="InterPro" id="IPR005653">
    <property type="entry name" value="OstA-like_N"/>
</dbReference>
<gene>
    <name evidence="6" type="primary">lptA</name>
    <name evidence="6" type="ORF">ACFOGP_03650</name>
</gene>
<keyword evidence="1" id="KW-0813">Transport</keyword>
<dbReference type="PANTHER" id="PTHR36504:SF1">
    <property type="entry name" value="LIPOPOLYSACCHARIDE EXPORT SYSTEM PROTEIN LPTA"/>
    <property type="match status" value="1"/>
</dbReference>
<evidence type="ECO:0000313" key="7">
    <source>
        <dbReference type="Proteomes" id="UP001595632"/>
    </source>
</evidence>
<evidence type="ECO:0000256" key="3">
    <source>
        <dbReference type="ARBA" id="ARBA00022764"/>
    </source>
</evidence>
<feature type="signal peptide" evidence="4">
    <location>
        <begin position="1"/>
        <end position="24"/>
    </location>
</feature>
<dbReference type="InterPro" id="IPR014340">
    <property type="entry name" value="LptA"/>
</dbReference>
<accession>A0ABV7GN95</accession>
<dbReference type="EMBL" id="JBHRTB010000010">
    <property type="protein sequence ID" value="MFC3141786.1"/>
    <property type="molecule type" value="Genomic_DNA"/>
</dbReference>
<keyword evidence="3" id="KW-0574">Periplasm</keyword>
<proteinExistence type="predicted"/>
<comment type="caution">
    <text evidence="6">The sequence shown here is derived from an EMBL/GenBank/DDBJ whole genome shotgun (WGS) entry which is preliminary data.</text>
</comment>
<organism evidence="6 7">
    <name type="scientific">Psychromarinibacter halotolerans</name>
    <dbReference type="NCBI Taxonomy" id="1775175"/>
    <lineage>
        <taxon>Bacteria</taxon>
        <taxon>Pseudomonadati</taxon>
        <taxon>Pseudomonadota</taxon>
        <taxon>Alphaproteobacteria</taxon>
        <taxon>Rhodobacterales</taxon>
        <taxon>Paracoccaceae</taxon>
        <taxon>Psychromarinibacter</taxon>
    </lineage>
</organism>
<name>A0ABV7GN95_9RHOB</name>
<dbReference type="Proteomes" id="UP001595632">
    <property type="component" value="Unassembled WGS sequence"/>
</dbReference>
<evidence type="ECO:0000313" key="6">
    <source>
        <dbReference type="EMBL" id="MFC3141786.1"/>
    </source>
</evidence>
<dbReference type="Pfam" id="PF03968">
    <property type="entry name" value="LptD_N"/>
    <property type="match status" value="1"/>
</dbReference>
<protein>
    <submittedName>
        <fullName evidence="6">Lipopolysaccharide transport periplasmic protein LptA</fullName>
    </submittedName>
</protein>
<evidence type="ECO:0000259" key="5">
    <source>
        <dbReference type="Pfam" id="PF03968"/>
    </source>
</evidence>
<evidence type="ECO:0000256" key="1">
    <source>
        <dbReference type="ARBA" id="ARBA00022448"/>
    </source>
</evidence>
<dbReference type="RefSeq" id="WP_275631963.1">
    <property type="nucleotide sequence ID" value="NZ_JARGYD010000002.1"/>
</dbReference>
<reference evidence="7" key="1">
    <citation type="journal article" date="2019" name="Int. J. Syst. Evol. Microbiol.">
        <title>The Global Catalogue of Microorganisms (GCM) 10K type strain sequencing project: providing services to taxonomists for standard genome sequencing and annotation.</title>
        <authorList>
            <consortium name="The Broad Institute Genomics Platform"/>
            <consortium name="The Broad Institute Genome Sequencing Center for Infectious Disease"/>
            <person name="Wu L."/>
            <person name="Ma J."/>
        </authorList>
    </citation>
    <scope>NUCLEOTIDE SEQUENCE [LARGE SCALE GENOMIC DNA]</scope>
    <source>
        <strain evidence="7">KCTC 52366</strain>
    </source>
</reference>
<feature type="chain" id="PRO_5047066897" evidence="4">
    <location>
        <begin position="25"/>
        <end position="167"/>
    </location>
</feature>
<dbReference type="PANTHER" id="PTHR36504">
    <property type="entry name" value="LIPOPOLYSACCHARIDE EXPORT SYSTEM PROTEIN LPTA"/>
    <property type="match status" value="1"/>
</dbReference>
<sequence>MISAQRLIAALWAVTLLAAAPAFGQATVRLGVENHDSAQPVEITSEELSLNQQGGTATFTGGVIVGQGDVVMTCERMVVEYGSGDEGGNEIRVIRMFGGVTFAGPTEAAEAEEAVYTLSEDTIVLTGNVLVTQGATALSSDRLTYNLASGAGQMEGRVKTILNPGNN</sequence>
<dbReference type="Gene3D" id="2.60.450.10">
    <property type="entry name" value="Lipopolysaccharide (LPS) transport protein A like domain"/>
    <property type="match status" value="1"/>
</dbReference>
<keyword evidence="2 4" id="KW-0732">Signal</keyword>
<evidence type="ECO:0000256" key="4">
    <source>
        <dbReference type="SAM" id="SignalP"/>
    </source>
</evidence>